<reference evidence="1" key="2">
    <citation type="journal article" date="2015" name="Fish Shellfish Immunol.">
        <title>Early steps in the European eel (Anguilla anguilla)-Vibrio vulnificus interaction in the gills: Role of the RtxA13 toxin.</title>
        <authorList>
            <person name="Callol A."/>
            <person name="Pajuelo D."/>
            <person name="Ebbesson L."/>
            <person name="Teles M."/>
            <person name="MacKenzie S."/>
            <person name="Amaro C."/>
        </authorList>
    </citation>
    <scope>NUCLEOTIDE SEQUENCE</scope>
</reference>
<reference evidence="1" key="1">
    <citation type="submission" date="2014-11" db="EMBL/GenBank/DDBJ databases">
        <authorList>
            <person name="Amaro Gonzalez C."/>
        </authorList>
    </citation>
    <scope>NUCLEOTIDE SEQUENCE</scope>
</reference>
<dbReference type="EMBL" id="GBXM01086650">
    <property type="protein sequence ID" value="JAH21927.1"/>
    <property type="molecule type" value="Transcribed_RNA"/>
</dbReference>
<organism evidence="1">
    <name type="scientific">Anguilla anguilla</name>
    <name type="common">European freshwater eel</name>
    <name type="synonym">Muraena anguilla</name>
    <dbReference type="NCBI Taxonomy" id="7936"/>
    <lineage>
        <taxon>Eukaryota</taxon>
        <taxon>Metazoa</taxon>
        <taxon>Chordata</taxon>
        <taxon>Craniata</taxon>
        <taxon>Vertebrata</taxon>
        <taxon>Euteleostomi</taxon>
        <taxon>Actinopterygii</taxon>
        <taxon>Neopterygii</taxon>
        <taxon>Teleostei</taxon>
        <taxon>Anguilliformes</taxon>
        <taxon>Anguillidae</taxon>
        <taxon>Anguilla</taxon>
    </lineage>
</organism>
<name>A0A0E9QZL0_ANGAN</name>
<evidence type="ECO:0000313" key="1">
    <source>
        <dbReference type="EMBL" id="JAH21927.1"/>
    </source>
</evidence>
<sequence length="15" mass="1707">MCSTMFYSNLGQVLL</sequence>
<protein>
    <submittedName>
        <fullName evidence="1">Uncharacterized protein</fullName>
    </submittedName>
</protein>
<accession>A0A0E9QZL0</accession>
<proteinExistence type="predicted"/>